<feature type="domain" description="DUF7662" evidence="1">
    <location>
        <begin position="7"/>
        <end position="66"/>
    </location>
</feature>
<gene>
    <name evidence="2" type="ORF">CSTERLE_00965</name>
</gene>
<accession>A0A1B1YP92</accession>
<evidence type="ECO:0000313" key="3">
    <source>
        <dbReference type="Proteomes" id="UP000092931"/>
    </source>
</evidence>
<evidence type="ECO:0000259" key="1">
    <source>
        <dbReference type="Pfam" id="PF24698"/>
    </source>
</evidence>
<sequence>MQRINRDSAKLTFKEIEEIINRPLSQSAYRYRAWWANGGHSHSNYWLSVGWKVGKVALGNYIVFLRIR</sequence>
<evidence type="ECO:0000313" key="2">
    <source>
        <dbReference type="EMBL" id="ANX02587.1"/>
    </source>
</evidence>
<organism evidence="2 3">
    <name type="scientific">Thermoclostridium stercorarium subsp. leptospartum DSM 9219</name>
    <dbReference type="NCBI Taxonomy" id="1346611"/>
    <lineage>
        <taxon>Bacteria</taxon>
        <taxon>Bacillati</taxon>
        <taxon>Bacillota</taxon>
        <taxon>Clostridia</taxon>
        <taxon>Eubacteriales</taxon>
        <taxon>Oscillospiraceae</taxon>
        <taxon>Thermoclostridium</taxon>
    </lineage>
</organism>
<protein>
    <recommendedName>
        <fullName evidence="1">DUF7662 domain-containing protein</fullName>
    </recommendedName>
</protein>
<reference evidence="2 3" key="1">
    <citation type="submission" date="2016-02" db="EMBL/GenBank/DDBJ databases">
        <title>Comparison of Clostridium stercorarium subspecies using comparative genomics and transcriptomics.</title>
        <authorList>
            <person name="Schellenberg J."/>
            <person name="Thallinger G."/>
            <person name="Levin D.B."/>
            <person name="Zhang X."/>
            <person name="Alvare G."/>
            <person name="Fristensky B."/>
            <person name="Sparling R."/>
        </authorList>
    </citation>
    <scope>NUCLEOTIDE SEQUENCE [LARGE SCALE GENOMIC DNA]</scope>
    <source>
        <strain evidence="2 3">DSM 9219</strain>
    </source>
</reference>
<proteinExistence type="predicted"/>
<dbReference type="InterPro" id="IPR056079">
    <property type="entry name" value="DUF7662"/>
</dbReference>
<dbReference type="Pfam" id="PF24698">
    <property type="entry name" value="DUF7662"/>
    <property type="match status" value="1"/>
</dbReference>
<dbReference type="Proteomes" id="UP000092931">
    <property type="component" value="Chromosome"/>
</dbReference>
<name>A0A1B1YP92_THEST</name>
<dbReference type="EMBL" id="CP014673">
    <property type="protein sequence ID" value="ANX02587.1"/>
    <property type="molecule type" value="Genomic_DNA"/>
</dbReference>
<dbReference type="AlphaFoldDB" id="A0A1B1YP92"/>